<evidence type="ECO:0000313" key="2">
    <source>
        <dbReference type="Proteomes" id="UP001230220"/>
    </source>
</evidence>
<dbReference type="SFLD" id="SFLDS00029">
    <property type="entry name" value="Radical_SAM"/>
    <property type="match status" value="1"/>
</dbReference>
<name>A0ABU0E485_9FIRM</name>
<protein>
    <submittedName>
        <fullName evidence="1">Protein gp37</fullName>
    </submittedName>
</protein>
<dbReference type="EMBL" id="JAUSUR010000004">
    <property type="protein sequence ID" value="MDQ0361620.1"/>
    <property type="molecule type" value="Genomic_DNA"/>
</dbReference>
<organism evidence="1 2">
    <name type="scientific">Breznakia pachnodae</name>
    <dbReference type="NCBI Taxonomy" id="265178"/>
    <lineage>
        <taxon>Bacteria</taxon>
        <taxon>Bacillati</taxon>
        <taxon>Bacillota</taxon>
        <taxon>Erysipelotrichia</taxon>
        <taxon>Erysipelotrichales</taxon>
        <taxon>Erysipelotrichaceae</taxon>
        <taxon>Breznakia</taxon>
    </lineage>
</organism>
<dbReference type="RefSeq" id="WP_307408494.1">
    <property type="nucleotide sequence ID" value="NZ_JAUSUR010000004.1"/>
</dbReference>
<dbReference type="Proteomes" id="UP001230220">
    <property type="component" value="Unassembled WGS sequence"/>
</dbReference>
<proteinExistence type="predicted"/>
<gene>
    <name evidence="1" type="ORF">J2S15_002370</name>
</gene>
<dbReference type="InterPro" id="IPR007197">
    <property type="entry name" value="rSAM"/>
</dbReference>
<keyword evidence="2" id="KW-1185">Reference proteome</keyword>
<accession>A0ABU0E485</accession>
<dbReference type="InterPro" id="IPR011101">
    <property type="entry name" value="DUF5131"/>
</dbReference>
<reference evidence="1 2" key="1">
    <citation type="submission" date="2023-07" db="EMBL/GenBank/DDBJ databases">
        <title>Genomic Encyclopedia of Type Strains, Phase IV (KMG-IV): sequencing the most valuable type-strain genomes for metagenomic binning, comparative biology and taxonomic classification.</title>
        <authorList>
            <person name="Goeker M."/>
        </authorList>
    </citation>
    <scope>NUCLEOTIDE SEQUENCE [LARGE SCALE GENOMIC DNA]</scope>
    <source>
        <strain evidence="1 2">DSM 16784</strain>
    </source>
</reference>
<evidence type="ECO:0000313" key="1">
    <source>
        <dbReference type="EMBL" id="MDQ0361620.1"/>
    </source>
</evidence>
<sequence length="227" mass="26580">MGKTKIEWCDETVNPVIGCTYGCSYCYAARLNKRFKWVKEWGKPEVFPDKLDYIAKLRKPKNIFMNSMSDVADWNIDIVKKVNRVMHDNSHHNYLFLTKRPEAISYYLGINTEIWLGVTYTTDDDWTRLGCLIEETSARRKFLSIEPLHDEVSIAPKYLNQIDWIIIGAETGNRKGKIIPKKEWIMKIVEEAKKHNVPVFMKDSLIEIIGKDNILQEFPIELIAFYI</sequence>
<comment type="caution">
    <text evidence="1">The sequence shown here is derived from an EMBL/GenBank/DDBJ whole genome shotgun (WGS) entry which is preliminary data.</text>
</comment>
<dbReference type="Pfam" id="PF07505">
    <property type="entry name" value="DUF5131"/>
    <property type="match status" value="1"/>
</dbReference>